<dbReference type="AlphaFoldDB" id="A0A840RBP9"/>
<dbReference type="PANTHER" id="PTHR38772:SF1">
    <property type="entry name" value="NUCLEOID-ASSOCIATED PROTEIN YEJK"/>
    <property type="match status" value="1"/>
</dbReference>
<evidence type="ECO:0000256" key="2">
    <source>
        <dbReference type="ARBA" id="ARBA00009035"/>
    </source>
</evidence>
<dbReference type="PANTHER" id="PTHR38772">
    <property type="match status" value="1"/>
</dbReference>
<accession>A0A840RBP9</accession>
<dbReference type="Pfam" id="PF04245">
    <property type="entry name" value="NA37"/>
    <property type="match status" value="1"/>
</dbReference>
<evidence type="ECO:0000313" key="5">
    <source>
        <dbReference type="Proteomes" id="UP000543030"/>
    </source>
</evidence>
<dbReference type="InterPro" id="IPR007358">
    <property type="entry name" value="Nucleoid_associated_NdpA"/>
</dbReference>
<comment type="similarity">
    <text evidence="2">Belongs to the YejK family.</text>
</comment>
<comment type="caution">
    <text evidence="4">The sequence shown here is derived from an EMBL/GenBank/DDBJ whole genome shotgun (WGS) entry which is preliminary data.</text>
</comment>
<dbReference type="GO" id="GO:0009295">
    <property type="term" value="C:nucleoid"/>
    <property type="evidence" value="ECO:0007669"/>
    <property type="project" value="InterPro"/>
</dbReference>
<name>A0A840RBP9_9NEIS</name>
<proteinExistence type="inferred from homology"/>
<comment type="subcellular location">
    <subcellularLocation>
        <location evidence="1">Cytoplasm</location>
    </subcellularLocation>
</comment>
<protein>
    <submittedName>
        <fullName evidence="4">Nucleoid-associated protein</fullName>
    </submittedName>
</protein>
<dbReference type="EMBL" id="JACHHN010000001">
    <property type="protein sequence ID" value="MBB5189780.1"/>
    <property type="molecule type" value="Genomic_DNA"/>
</dbReference>
<evidence type="ECO:0000256" key="1">
    <source>
        <dbReference type="ARBA" id="ARBA00004496"/>
    </source>
</evidence>
<sequence length="336" mass="37326">MSTQPVTIRDLVVHQLIKEANGPASVALRDAVLPVTPAGQRLVDHLCQQYVARLGKGFGKFEEDETQFAVPGLVRAHVIDQSIDFITLTRGMMSQLQLRAEQEALATGGFVLFARGRDEEADFLLVALVSEVMGTAITDGMHITDSLHLDMNTLRVAGRVDLSAWQKGQDRYLSFLKGRGDVAAYFKLFLGCNDVVTALKETQKLVQGLENFVATTQLGHAARDELFERAHGYLDELGNDARSVSIADVAEKIWPDEPEKMRETLADESLQLNDGFVPDRRAIKPLKRFKTTAPGWKLEFDRGAIRSGDVIYNKSNDTIVLYNVPEQLRKDLVGDE</sequence>
<keyword evidence="3" id="KW-0963">Cytoplasm</keyword>
<gene>
    <name evidence="4" type="ORF">HNQ50_000490</name>
</gene>
<keyword evidence="5" id="KW-1185">Reference proteome</keyword>
<dbReference type="RefSeq" id="WP_184097163.1">
    <property type="nucleotide sequence ID" value="NZ_JACHHN010000001.1"/>
</dbReference>
<dbReference type="Proteomes" id="UP000543030">
    <property type="component" value="Unassembled WGS sequence"/>
</dbReference>
<organism evidence="4 5">
    <name type="scientific">Silvimonas terrae</name>
    <dbReference type="NCBI Taxonomy" id="300266"/>
    <lineage>
        <taxon>Bacteria</taxon>
        <taxon>Pseudomonadati</taxon>
        <taxon>Pseudomonadota</taxon>
        <taxon>Betaproteobacteria</taxon>
        <taxon>Neisseriales</taxon>
        <taxon>Chitinibacteraceae</taxon>
        <taxon>Silvimonas</taxon>
    </lineage>
</organism>
<evidence type="ECO:0000313" key="4">
    <source>
        <dbReference type="EMBL" id="MBB5189780.1"/>
    </source>
</evidence>
<dbReference type="GO" id="GO:0005737">
    <property type="term" value="C:cytoplasm"/>
    <property type="evidence" value="ECO:0007669"/>
    <property type="project" value="UniProtKB-SubCell"/>
</dbReference>
<evidence type="ECO:0000256" key="3">
    <source>
        <dbReference type="ARBA" id="ARBA00022490"/>
    </source>
</evidence>
<reference evidence="4 5" key="1">
    <citation type="submission" date="2020-08" db="EMBL/GenBank/DDBJ databases">
        <title>Genomic Encyclopedia of Type Strains, Phase IV (KMG-IV): sequencing the most valuable type-strain genomes for metagenomic binning, comparative biology and taxonomic classification.</title>
        <authorList>
            <person name="Goeker M."/>
        </authorList>
    </citation>
    <scope>NUCLEOTIDE SEQUENCE [LARGE SCALE GENOMIC DNA]</scope>
    <source>
        <strain evidence="4 5">DSM 18233</strain>
    </source>
</reference>